<name>A0A381PZT0_9ZZZZ</name>
<gene>
    <name evidence="1" type="ORF">METZ01_LOCUS25022</name>
</gene>
<evidence type="ECO:0000313" key="1">
    <source>
        <dbReference type="EMBL" id="SUZ72168.1"/>
    </source>
</evidence>
<organism evidence="1">
    <name type="scientific">marine metagenome</name>
    <dbReference type="NCBI Taxonomy" id="408172"/>
    <lineage>
        <taxon>unclassified sequences</taxon>
        <taxon>metagenomes</taxon>
        <taxon>ecological metagenomes</taxon>
    </lineage>
</organism>
<sequence length="59" mass="7143">MKINIELDCSPEEFKELFIPSDKQTEFTTEFYNAMQKSFTKQYLDMGKNFMNQFEEKTK</sequence>
<dbReference type="AlphaFoldDB" id="A0A381PZT0"/>
<proteinExistence type="predicted"/>
<accession>A0A381PZT0</accession>
<reference evidence="1" key="1">
    <citation type="submission" date="2018-05" db="EMBL/GenBank/DDBJ databases">
        <authorList>
            <person name="Lanie J.A."/>
            <person name="Ng W.-L."/>
            <person name="Kazmierczak K.M."/>
            <person name="Andrzejewski T.M."/>
            <person name="Davidsen T.M."/>
            <person name="Wayne K.J."/>
            <person name="Tettelin H."/>
            <person name="Glass J.I."/>
            <person name="Rusch D."/>
            <person name="Podicherti R."/>
            <person name="Tsui H.-C.T."/>
            <person name="Winkler M.E."/>
        </authorList>
    </citation>
    <scope>NUCLEOTIDE SEQUENCE</scope>
</reference>
<dbReference type="EMBL" id="UINC01001145">
    <property type="protein sequence ID" value="SUZ72168.1"/>
    <property type="molecule type" value="Genomic_DNA"/>
</dbReference>
<protein>
    <submittedName>
        <fullName evidence="1">Uncharacterized protein</fullName>
    </submittedName>
</protein>